<feature type="compositionally biased region" description="Low complexity" evidence="6">
    <location>
        <begin position="297"/>
        <end position="307"/>
    </location>
</feature>
<feature type="region of interest" description="Disordered" evidence="6">
    <location>
        <begin position="347"/>
        <end position="386"/>
    </location>
</feature>
<dbReference type="Gene3D" id="1.10.10.10">
    <property type="entry name" value="Winged helix-like DNA-binding domain superfamily/Winged helix DNA-binding domain"/>
    <property type="match status" value="1"/>
</dbReference>
<name>A0AAD3TP56_9TREE</name>
<proteinExistence type="inferred from homology"/>
<feature type="domain" description="HSF-type DNA-binding" evidence="7">
    <location>
        <begin position="160"/>
        <end position="277"/>
    </location>
</feature>
<dbReference type="GO" id="GO:0003700">
    <property type="term" value="F:DNA-binding transcription factor activity"/>
    <property type="evidence" value="ECO:0007669"/>
    <property type="project" value="InterPro"/>
</dbReference>
<dbReference type="GO" id="GO:0005634">
    <property type="term" value="C:nucleus"/>
    <property type="evidence" value="ECO:0007669"/>
    <property type="project" value="UniProtKB-SubCell"/>
</dbReference>
<dbReference type="SMART" id="SM00415">
    <property type="entry name" value="HSF"/>
    <property type="match status" value="1"/>
</dbReference>
<keyword evidence="3" id="KW-0238">DNA-binding</keyword>
<evidence type="ECO:0000313" key="9">
    <source>
        <dbReference type="Proteomes" id="UP001222932"/>
    </source>
</evidence>
<dbReference type="InterPro" id="IPR036388">
    <property type="entry name" value="WH-like_DNA-bd_sf"/>
</dbReference>
<accession>A0AAD3TP56</accession>
<dbReference type="GO" id="GO:0043565">
    <property type="term" value="F:sequence-specific DNA binding"/>
    <property type="evidence" value="ECO:0007669"/>
    <property type="project" value="InterPro"/>
</dbReference>
<evidence type="ECO:0000256" key="4">
    <source>
        <dbReference type="ARBA" id="ARBA00023242"/>
    </source>
</evidence>
<sequence>MNERARPFMSLGGGMPPHNTAGFAGSSQQARGTSAAVPCWQVAPSSAAAAAAASLAKSAPNTAYMPSLGPQVAPMQGLGFDYTPVQAHQPRFPPPLKPHNQDLYTTPRYSDPAPYLAPTPGMTANYAFGGEMVEQWGMSLAGSLRSPIKKNKNQKKADGKQATFLTKLYQWVANGRIVIDCRLLEDPQNHRIIRWDETGTLIIIERPDELAEKILPQVYRQTRFASFSRQLNIYGWMRKVSLRHVDNGIADPDASTWSHQSLRRDSNKDEIQGYKRRVPPRPSQAQKNAARLAETMSLSSDSSDLHSPPGYTAHALGDLNEPKSIDFAAGPVPTLLPGDGTALHGFNLEPAVGPSAGPRVRSSEQPQVRRLSMPASTRPSLSLQQQRPMHLKQHSMPGVSLHCGLASFSQAYPTSMPPNTLQIVDQSSRPMAANSQQANMLSPSASMNALWIADESKDPDRLLRGTNDAPSFKVEDPSTWARRGIGTLGDGLRPTEPAPINASFTNPMQWLDGTTQDFQPGLPGSGMPTQPLIAAASKAVPPALQPAPSITAQAAAESVPPAPPTTPAAQGLTVQTVSPGVYQAGFSLQTTWMSPRTTPSPPTTTLSRPMPAATTTKSERRQSLTHPYSPANSLRTIQAGTLRQVGIGRNRDSLAMAINAAPAGAGDDGALPSASLSQPELFAEIEAKPSLE</sequence>
<dbReference type="Pfam" id="PF00447">
    <property type="entry name" value="HSF_DNA-bind"/>
    <property type="match status" value="1"/>
</dbReference>
<dbReference type="EMBL" id="BTCM01000001">
    <property type="protein sequence ID" value="GMK54049.1"/>
    <property type="molecule type" value="Genomic_DNA"/>
</dbReference>
<dbReference type="SUPFAM" id="SSF46785">
    <property type="entry name" value="Winged helix' DNA-binding domain"/>
    <property type="match status" value="1"/>
</dbReference>
<evidence type="ECO:0000256" key="6">
    <source>
        <dbReference type="SAM" id="MobiDB-lite"/>
    </source>
</evidence>
<evidence type="ECO:0000256" key="2">
    <source>
        <dbReference type="ARBA" id="ARBA00006403"/>
    </source>
</evidence>
<dbReference type="Proteomes" id="UP001222932">
    <property type="component" value="Unassembled WGS sequence"/>
</dbReference>
<comment type="similarity">
    <text evidence="2 5">Belongs to the HSF family.</text>
</comment>
<comment type="subcellular location">
    <subcellularLocation>
        <location evidence="1">Nucleus</location>
    </subcellularLocation>
</comment>
<dbReference type="PANTHER" id="PTHR10015">
    <property type="entry name" value="HEAT SHOCK TRANSCRIPTION FACTOR"/>
    <property type="match status" value="1"/>
</dbReference>
<feature type="region of interest" description="Disordered" evidence="6">
    <location>
        <begin position="1"/>
        <end position="29"/>
    </location>
</feature>
<dbReference type="InterPro" id="IPR000232">
    <property type="entry name" value="HSF_DNA-bd"/>
</dbReference>
<reference evidence="8" key="1">
    <citation type="journal article" date="2023" name="BMC Genomics">
        <title>Chromosome-level genome assemblies of Cutaneotrichosporon spp. (Trichosporonales, Basidiomycota) reveal imbalanced evolution between nucleotide sequences and chromosome synteny.</title>
        <authorList>
            <person name="Kobayashi Y."/>
            <person name="Kayamori A."/>
            <person name="Aoki K."/>
            <person name="Shiwa Y."/>
            <person name="Matsutani M."/>
            <person name="Fujita N."/>
            <person name="Sugita T."/>
            <person name="Iwasaki W."/>
            <person name="Tanaka N."/>
            <person name="Takashima M."/>
        </authorList>
    </citation>
    <scope>NUCLEOTIDE SEQUENCE</scope>
    <source>
        <strain evidence="8">HIS016</strain>
    </source>
</reference>
<gene>
    <name evidence="8" type="ORF">CspeluHIS016_0106350</name>
</gene>
<evidence type="ECO:0000256" key="3">
    <source>
        <dbReference type="ARBA" id="ARBA00023125"/>
    </source>
</evidence>
<reference evidence="8" key="2">
    <citation type="submission" date="2023-06" db="EMBL/GenBank/DDBJ databases">
        <authorList>
            <person name="Kobayashi Y."/>
            <person name="Kayamori A."/>
            <person name="Aoki K."/>
            <person name="Shiwa Y."/>
            <person name="Fujita N."/>
            <person name="Sugita T."/>
            <person name="Iwasaki W."/>
            <person name="Tanaka N."/>
            <person name="Takashima M."/>
        </authorList>
    </citation>
    <scope>NUCLEOTIDE SEQUENCE</scope>
    <source>
        <strain evidence="8">HIS016</strain>
    </source>
</reference>
<feature type="region of interest" description="Disordered" evidence="6">
    <location>
        <begin position="592"/>
        <end position="631"/>
    </location>
</feature>
<keyword evidence="4" id="KW-0539">Nucleus</keyword>
<evidence type="ECO:0000256" key="1">
    <source>
        <dbReference type="ARBA" id="ARBA00004123"/>
    </source>
</evidence>
<feature type="compositionally biased region" description="Polar residues" evidence="6">
    <location>
        <begin position="374"/>
        <end position="386"/>
    </location>
</feature>
<dbReference type="PANTHER" id="PTHR10015:SF427">
    <property type="entry name" value="HEAT SHOCK FACTOR PROTEIN"/>
    <property type="match status" value="1"/>
</dbReference>
<dbReference type="AlphaFoldDB" id="A0AAD3TP56"/>
<evidence type="ECO:0000313" key="8">
    <source>
        <dbReference type="EMBL" id="GMK54049.1"/>
    </source>
</evidence>
<comment type="caution">
    <text evidence="8">The sequence shown here is derived from an EMBL/GenBank/DDBJ whole genome shotgun (WGS) entry which is preliminary data.</text>
</comment>
<protein>
    <recommendedName>
        <fullName evidence="7">HSF-type DNA-binding domain-containing protein</fullName>
    </recommendedName>
</protein>
<feature type="compositionally biased region" description="Basic and acidic residues" evidence="6">
    <location>
        <begin position="262"/>
        <end position="273"/>
    </location>
</feature>
<feature type="compositionally biased region" description="Low complexity" evidence="6">
    <location>
        <begin position="592"/>
        <end position="611"/>
    </location>
</feature>
<dbReference type="InterPro" id="IPR036390">
    <property type="entry name" value="WH_DNA-bd_sf"/>
</dbReference>
<organism evidence="8 9">
    <name type="scientific">Cutaneotrichosporon spelunceum</name>
    <dbReference type="NCBI Taxonomy" id="1672016"/>
    <lineage>
        <taxon>Eukaryota</taxon>
        <taxon>Fungi</taxon>
        <taxon>Dikarya</taxon>
        <taxon>Basidiomycota</taxon>
        <taxon>Agaricomycotina</taxon>
        <taxon>Tremellomycetes</taxon>
        <taxon>Trichosporonales</taxon>
        <taxon>Trichosporonaceae</taxon>
        <taxon>Cutaneotrichosporon</taxon>
    </lineage>
</organism>
<evidence type="ECO:0000256" key="5">
    <source>
        <dbReference type="RuleBase" id="RU004020"/>
    </source>
</evidence>
<feature type="region of interest" description="Disordered" evidence="6">
    <location>
        <begin position="253"/>
        <end position="317"/>
    </location>
</feature>
<keyword evidence="9" id="KW-1185">Reference proteome</keyword>
<evidence type="ECO:0000259" key="7">
    <source>
        <dbReference type="SMART" id="SM00415"/>
    </source>
</evidence>